<evidence type="ECO:0000256" key="3">
    <source>
        <dbReference type="ARBA" id="ARBA00022475"/>
    </source>
</evidence>
<keyword evidence="6 10" id="KW-0547">Nucleotide-binding</keyword>
<keyword evidence="3" id="KW-1003">Cell membrane</keyword>
<dbReference type="InterPro" id="IPR050107">
    <property type="entry name" value="ABC_carbohydrate_import_ATPase"/>
</dbReference>
<keyword evidence="2 10" id="KW-0813">Transport</keyword>
<gene>
    <name evidence="12" type="ORF">SM39_1432</name>
</gene>
<dbReference type="FunFam" id="3.40.50.300:FF:000126">
    <property type="entry name" value="Galactose/methyl galactoside import ATP-binding protein MglA"/>
    <property type="match status" value="1"/>
</dbReference>
<keyword evidence="10" id="KW-0997">Cell inner membrane</keyword>
<dbReference type="EMBL" id="AP013063">
    <property type="protein sequence ID" value="BAO33475.1"/>
    <property type="molecule type" value="Genomic_DNA"/>
</dbReference>
<evidence type="ECO:0000256" key="7">
    <source>
        <dbReference type="ARBA" id="ARBA00022840"/>
    </source>
</evidence>
<dbReference type="EC" id="7.5.2.11" evidence="10"/>
<evidence type="ECO:0000259" key="11">
    <source>
        <dbReference type="PROSITE" id="PS50893"/>
    </source>
</evidence>
<keyword evidence="4 10" id="KW-0762">Sugar transport</keyword>
<evidence type="ECO:0000256" key="1">
    <source>
        <dbReference type="ARBA" id="ARBA00004417"/>
    </source>
</evidence>
<dbReference type="SUPFAM" id="SSF52540">
    <property type="entry name" value="P-loop containing nucleoside triphosphate hydrolases"/>
    <property type="match status" value="2"/>
</dbReference>
<sequence>MKPAAGAGVGRARRKTWVSAEVSGMYPYVLEAEGISKQFPGVKALDKVSIKIKPGSVHALMGENGAGKSTLMKCLIGIYHPDEGSIKIKGRPVTFSDTLQALHSGISMIHQELNLVPYMTVAENIWLGREPARLGFVNHEQLNEQTRELLARLNIKLQPDTLVGELSIANQQMVEIAKAVSYNADVLIMDEPTSALTEGEVVHLFAIIRELREQGKGIIYISHKMDEIFAITDEVSIFRDGTFIACDKTENLTKQSLITMMVGRELTQMFPKFNNNIGEEVLRVAGLRRSGWFHDVSFSVKRGEILGVAGLVGAGRSEVMESLFGMHPADGGEIFIEGQAVKVDSPAKAIESGLAFLTEDRKKSGLFLVLSVVENMSIVNLSEYIGKNGFVSHVQMAKDCMDQIKKLNIKTPTMDQIINNLSGGNQQKVLIARWLLAQPKILILDEPTRGIDVGAKAEIYRLISELANRGVAIILVSSELPEILGMSDRVMVMHGGRITGILDKDDADQEKILALASE</sequence>
<dbReference type="InterPro" id="IPR027417">
    <property type="entry name" value="P-loop_NTPase"/>
</dbReference>
<name>A0AAT9E920_SERMA</name>
<evidence type="ECO:0000256" key="10">
    <source>
        <dbReference type="RuleBase" id="RU367029"/>
    </source>
</evidence>
<comment type="function">
    <text evidence="10">Part of an ABC transporter complex involved in carbohydrate import. Could be involved in ribose, galactose and/or methyl galactoside import. Responsible for energy coupling to the transport system.</text>
</comment>
<dbReference type="InterPro" id="IPR003593">
    <property type="entry name" value="AAA+_ATPase"/>
</dbReference>
<dbReference type="AlphaFoldDB" id="A0AAT9E920"/>
<dbReference type="CDD" id="cd03215">
    <property type="entry name" value="ABC_Carb_Monos_II"/>
    <property type="match status" value="1"/>
</dbReference>
<evidence type="ECO:0000313" key="12">
    <source>
        <dbReference type="EMBL" id="BAO33475.1"/>
    </source>
</evidence>
<dbReference type="PANTHER" id="PTHR43790:SF7">
    <property type="entry name" value="GALACTOSE_METHYL GALACTOSIDE IMPORT ATP-BINDING PROTEIN MGLA"/>
    <property type="match status" value="1"/>
</dbReference>
<comment type="subcellular location">
    <subcellularLocation>
        <location evidence="1 10">Cell inner membrane</location>
        <topology evidence="1 10">Peripheral membrane protein</topology>
    </subcellularLocation>
</comment>
<evidence type="ECO:0000256" key="6">
    <source>
        <dbReference type="ARBA" id="ARBA00022741"/>
    </source>
</evidence>
<dbReference type="InterPro" id="IPR017871">
    <property type="entry name" value="ABC_transporter-like_CS"/>
</dbReference>
<keyword evidence="5" id="KW-0677">Repeat</keyword>
<dbReference type="PANTHER" id="PTHR43790">
    <property type="entry name" value="CARBOHYDRATE TRANSPORT ATP-BINDING PROTEIN MG119-RELATED"/>
    <property type="match status" value="1"/>
</dbReference>
<protein>
    <recommendedName>
        <fullName evidence="10">Ribose/galactose/methyl galactoside import ATP-binding protein</fullName>
        <ecNumber evidence="10">7.5.2.11</ecNumber>
    </recommendedName>
</protein>
<dbReference type="Pfam" id="PF00005">
    <property type="entry name" value="ABC_tran"/>
    <property type="match status" value="2"/>
</dbReference>
<feature type="domain" description="ABC transporter" evidence="11">
    <location>
        <begin position="30"/>
        <end position="265"/>
    </location>
</feature>
<organism evidence="12">
    <name type="scientific">Serratia marcescens SM39</name>
    <dbReference type="NCBI Taxonomy" id="1334564"/>
    <lineage>
        <taxon>Bacteria</taxon>
        <taxon>Pseudomonadati</taxon>
        <taxon>Pseudomonadota</taxon>
        <taxon>Gammaproteobacteria</taxon>
        <taxon>Enterobacterales</taxon>
        <taxon>Yersiniaceae</taxon>
        <taxon>Serratia</taxon>
    </lineage>
</organism>
<dbReference type="GO" id="GO:0043211">
    <property type="term" value="F:ABC-type carbohydrate transporter activity"/>
    <property type="evidence" value="ECO:0007669"/>
    <property type="project" value="UniProtKB-UniRule"/>
</dbReference>
<dbReference type="SMART" id="SM00382">
    <property type="entry name" value="AAA"/>
    <property type="match status" value="2"/>
</dbReference>
<dbReference type="GO" id="GO:0015749">
    <property type="term" value="P:monosaccharide transmembrane transport"/>
    <property type="evidence" value="ECO:0007669"/>
    <property type="project" value="UniProtKB-ARBA"/>
</dbReference>
<reference evidence="12" key="1">
    <citation type="journal article" date="2014" name="Genome Biol. Evol.">
        <title>Genome evolution and plasticity of Serratia marcescens, an important multidrug-resistant nosocomial pathogen.</title>
        <authorList>
            <person name="Iguchi A."/>
            <person name="Nagaya Y."/>
            <person name="Pradel E."/>
            <person name="Ooka T."/>
            <person name="Ogura Y."/>
            <person name="Katsura K."/>
            <person name="Kurokawa K."/>
            <person name="Oshima K."/>
            <person name="Hattori M."/>
            <person name="Parkhill J."/>
            <person name="Sebaihia M."/>
            <person name="Coulthurst S.J."/>
            <person name="Gotoh N."/>
            <person name="Thomson N.R."/>
            <person name="Ewbank J.J."/>
            <person name="Hayashi T."/>
        </authorList>
    </citation>
    <scope>NUCLEOTIDE SEQUENCE</scope>
    <source>
        <strain evidence="12">SM39</strain>
    </source>
</reference>
<accession>A0AAT9E920</accession>
<dbReference type="PROSITE" id="PS00211">
    <property type="entry name" value="ABC_TRANSPORTER_1"/>
    <property type="match status" value="1"/>
</dbReference>
<evidence type="ECO:0000256" key="5">
    <source>
        <dbReference type="ARBA" id="ARBA00022737"/>
    </source>
</evidence>
<comment type="catalytic activity">
    <reaction evidence="10">
        <text>D-galactose(out) + ATP + H2O = D-galactose(in) + ADP + phosphate + H(+)</text>
        <dbReference type="Rhea" id="RHEA:60156"/>
        <dbReference type="ChEBI" id="CHEBI:4139"/>
        <dbReference type="ChEBI" id="CHEBI:15377"/>
        <dbReference type="ChEBI" id="CHEBI:15378"/>
        <dbReference type="ChEBI" id="CHEBI:30616"/>
        <dbReference type="ChEBI" id="CHEBI:43474"/>
        <dbReference type="ChEBI" id="CHEBI:456216"/>
        <dbReference type="EC" id="7.5.2.11"/>
    </reaction>
</comment>
<dbReference type="FunFam" id="3.40.50.300:FF:000127">
    <property type="entry name" value="Ribose import ATP-binding protein RbsA"/>
    <property type="match status" value="1"/>
</dbReference>
<evidence type="ECO:0000256" key="8">
    <source>
        <dbReference type="ARBA" id="ARBA00022967"/>
    </source>
</evidence>
<dbReference type="GO" id="GO:0005524">
    <property type="term" value="F:ATP binding"/>
    <property type="evidence" value="ECO:0007669"/>
    <property type="project" value="UniProtKB-UniRule"/>
</dbReference>
<comment type="similarity">
    <text evidence="10">Belongs to the ABC transporter superfamily.</text>
</comment>
<dbReference type="CDD" id="cd03216">
    <property type="entry name" value="ABC_Carb_Monos_I"/>
    <property type="match status" value="1"/>
</dbReference>
<proteinExistence type="inferred from homology"/>
<dbReference type="KEGG" id="smar:SM39_1432"/>
<evidence type="ECO:0000256" key="2">
    <source>
        <dbReference type="ARBA" id="ARBA00022448"/>
    </source>
</evidence>
<evidence type="ECO:0000256" key="4">
    <source>
        <dbReference type="ARBA" id="ARBA00022597"/>
    </source>
</evidence>
<dbReference type="PROSITE" id="PS50893">
    <property type="entry name" value="ABC_TRANSPORTER_2"/>
    <property type="match status" value="2"/>
</dbReference>
<dbReference type="GO" id="GO:0005886">
    <property type="term" value="C:plasma membrane"/>
    <property type="evidence" value="ECO:0007669"/>
    <property type="project" value="UniProtKB-SubCell"/>
</dbReference>
<dbReference type="GO" id="GO:0016887">
    <property type="term" value="F:ATP hydrolysis activity"/>
    <property type="evidence" value="ECO:0007669"/>
    <property type="project" value="InterPro"/>
</dbReference>
<feature type="domain" description="ABC transporter" evidence="11">
    <location>
        <begin position="277"/>
        <end position="514"/>
    </location>
</feature>
<dbReference type="Gene3D" id="3.40.50.300">
    <property type="entry name" value="P-loop containing nucleotide triphosphate hydrolases"/>
    <property type="match status" value="2"/>
</dbReference>
<evidence type="ECO:0000256" key="9">
    <source>
        <dbReference type="ARBA" id="ARBA00023136"/>
    </source>
</evidence>
<keyword evidence="9 10" id="KW-0472">Membrane</keyword>
<dbReference type="InterPro" id="IPR003439">
    <property type="entry name" value="ABC_transporter-like_ATP-bd"/>
</dbReference>
<keyword evidence="7 10" id="KW-0067">ATP-binding</keyword>
<keyword evidence="8 10" id="KW-1278">Translocase</keyword>